<dbReference type="InterPro" id="IPR036291">
    <property type="entry name" value="NAD(P)-bd_dom_sf"/>
</dbReference>
<name>A0ABV8FVW5_9ACTN</name>
<gene>
    <name evidence="2" type="ORF">ACFOY2_00915</name>
</gene>
<comment type="caution">
    <text evidence="2">The sequence shown here is derived from an EMBL/GenBank/DDBJ whole genome shotgun (WGS) entry which is preliminary data.</text>
</comment>
<evidence type="ECO:0000313" key="2">
    <source>
        <dbReference type="EMBL" id="MFC4005763.1"/>
    </source>
</evidence>
<keyword evidence="3" id="KW-1185">Reference proteome</keyword>
<dbReference type="Gene3D" id="3.40.50.720">
    <property type="entry name" value="NAD(P)-binding Rossmann-like Domain"/>
    <property type="match status" value="1"/>
</dbReference>
<dbReference type="EMBL" id="JBHSBI010000001">
    <property type="protein sequence ID" value="MFC4005763.1"/>
    <property type="molecule type" value="Genomic_DNA"/>
</dbReference>
<proteinExistence type="predicted"/>
<dbReference type="Pfam" id="PF03435">
    <property type="entry name" value="Sacchrp_dh_NADP"/>
    <property type="match status" value="1"/>
</dbReference>
<sequence length="345" mass="35685">MRIAVHGASGFTGRLTVAEVLRRGLTPVLVGRDEDRLRKAAAEAGADGADIRVASLDELTGALRGCDAVINCAGPFTLLGEPVVRAAIAAGAHYVDTTGEQRYIGRVLDGFWEDARRAGVSVVPAMADDGGPGDMIAHLTAARLGVVDEMVVADLRHPAGGSRGTARSMAAVFAEGPLEYEDGAWRTAAPPPDAGPPRASGGPVSLAVPGEPGQAPVSVFALPGVVTVPRHVRARRVRSVIRSEVAAMFSSLTPDVVDAVPETVDPQTRSASRWLMLAEATGPDGRRSRGWVTGSDGYGTTAVIAVEGARRLVADGAPAGTLTPAQAFDPESFLNHLGVTWQVLG</sequence>
<protein>
    <submittedName>
        <fullName evidence="2">Saccharopine dehydrogenase family protein</fullName>
    </submittedName>
</protein>
<dbReference type="SUPFAM" id="SSF51735">
    <property type="entry name" value="NAD(P)-binding Rossmann-fold domains"/>
    <property type="match status" value="1"/>
</dbReference>
<reference evidence="3" key="1">
    <citation type="journal article" date="2019" name="Int. J. Syst. Evol. Microbiol.">
        <title>The Global Catalogue of Microorganisms (GCM) 10K type strain sequencing project: providing services to taxonomists for standard genome sequencing and annotation.</title>
        <authorList>
            <consortium name="The Broad Institute Genomics Platform"/>
            <consortium name="The Broad Institute Genome Sequencing Center for Infectious Disease"/>
            <person name="Wu L."/>
            <person name="Ma J."/>
        </authorList>
    </citation>
    <scope>NUCLEOTIDE SEQUENCE [LARGE SCALE GENOMIC DNA]</scope>
    <source>
        <strain evidence="3">TBRC 1276</strain>
    </source>
</reference>
<dbReference type="RefSeq" id="WP_379525939.1">
    <property type="nucleotide sequence ID" value="NZ_JBHSBI010000001.1"/>
</dbReference>
<evidence type="ECO:0000259" key="1">
    <source>
        <dbReference type="Pfam" id="PF03435"/>
    </source>
</evidence>
<evidence type="ECO:0000313" key="3">
    <source>
        <dbReference type="Proteomes" id="UP001595851"/>
    </source>
</evidence>
<organism evidence="2 3">
    <name type="scientific">Nonomuraea purpurea</name>
    <dbReference type="NCBI Taxonomy" id="1849276"/>
    <lineage>
        <taxon>Bacteria</taxon>
        <taxon>Bacillati</taxon>
        <taxon>Actinomycetota</taxon>
        <taxon>Actinomycetes</taxon>
        <taxon>Streptosporangiales</taxon>
        <taxon>Streptosporangiaceae</taxon>
        <taxon>Nonomuraea</taxon>
    </lineage>
</organism>
<feature type="domain" description="Saccharopine dehydrogenase NADP binding" evidence="1">
    <location>
        <begin position="4"/>
        <end position="101"/>
    </location>
</feature>
<dbReference type="PANTHER" id="PTHR43781">
    <property type="entry name" value="SACCHAROPINE DEHYDROGENASE"/>
    <property type="match status" value="1"/>
</dbReference>
<accession>A0ABV8FVW5</accession>
<dbReference type="InterPro" id="IPR005097">
    <property type="entry name" value="Sacchrp_dh_NADP-bd"/>
</dbReference>
<dbReference type="Proteomes" id="UP001595851">
    <property type="component" value="Unassembled WGS sequence"/>
</dbReference>
<dbReference type="PANTHER" id="PTHR43781:SF1">
    <property type="entry name" value="SACCHAROPINE DEHYDROGENASE"/>
    <property type="match status" value="1"/>
</dbReference>